<sequence>MSTSSATATSAATPARPQEGTPRDRWPEDLFYRGDYHDLHAADRPSLYCRWDAGGLDVGAIHFGEVGAGVWRSPARGTFAGLAWRADRPLHEASEFVRVVETRLRDRGARRLEVVLPPLGHDLQRVSDQVQVLSELGWGVARTEVDEIIPVDEVPLETRMERGNAKRLRKCRRDGFHAAVLEPDELPSVYSTLVASRVARGWRLSMDLPRMHDMQRLYPDRVVLFGVRAGDQLAASAFCLRLSERVLYVFAWGHLPVFHAWSPVVALAEAIHDHCRAAGVQHLDLGTCPSDQPGLVRFKRGLGASGSLKVTMAKDLT</sequence>
<feature type="compositionally biased region" description="Low complexity" evidence="1">
    <location>
        <begin position="1"/>
        <end position="13"/>
    </location>
</feature>
<evidence type="ECO:0000313" key="3">
    <source>
        <dbReference type="EMBL" id="MEZ0493701.1"/>
    </source>
</evidence>
<name>A0ABV4I5A2_9ACTN</name>
<evidence type="ECO:0000256" key="1">
    <source>
        <dbReference type="SAM" id="MobiDB-lite"/>
    </source>
</evidence>
<evidence type="ECO:0000313" key="4">
    <source>
        <dbReference type="Proteomes" id="UP001566476"/>
    </source>
</evidence>
<comment type="caution">
    <text evidence="3">The sequence shown here is derived from an EMBL/GenBank/DDBJ whole genome shotgun (WGS) entry which is preliminary data.</text>
</comment>
<keyword evidence="4" id="KW-1185">Reference proteome</keyword>
<feature type="domain" description="BioF2-like acetyltransferase" evidence="2">
    <location>
        <begin position="166"/>
        <end position="287"/>
    </location>
</feature>
<dbReference type="EC" id="2.3.1.-" evidence="3"/>
<keyword evidence="3" id="KW-0808">Transferase</keyword>
<dbReference type="SUPFAM" id="SSF55729">
    <property type="entry name" value="Acyl-CoA N-acyltransferases (Nat)"/>
    <property type="match status" value="1"/>
</dbReference>
<organism evidence="3 4">
    <name type="scientific">Kineococcus mangrovi</name>
    <dbReference type="NCBI Taxonomy" id="1660183"/>
    <lineage>
        <taxon>Bacteria</taxon>
        <taxon>Bacillati</taxon>
        <taxon>Actinomycetota</taxon>
        <taxon>Actinomycetes</taxon>
        <taxon>Kineosporiales</taxon>
        <taxon>Kineosporiaceae</taxon>
        <taxon>Kineococcus</taxon>
    </lineage>
</organism>
<dbReference type="InterPro" id="IPR016181">
    <property type="entry name" value="Acyl_CoA_acyltransferase"/>
</dbReference>
<dbReference type="EMBL" id="JBGGTQ010000007">
    <property type="protein sequence ID" value="MEZ0493701.1"/>
    <property type="molecule type" value="Genomic_DNA"/>
</dbReference>
<dbReference type="Pfam" id="PF13480">
    <property type="entry name" value="Acetyltransf_6"/>
    <property type="match status" value="1"/>
</dbReference>
<dbReference type="RefSeq" id="WP_370719937.1">
    <property type="nucleotide sequence ID" value="NZ_JBGGTQ010000007.1"/>
</dbReference>
<feature type="region of interest" description="Disordered" evidence="1">
    <location>
        <begin position="1"/>
        <end position="27"/>
    </location>
</feature>
<accession>A0ABV4I5A2</accession>
<dbReference type="InterPro" id="IPR038740">
    <property type="entry name" value="BioF2-like_GNAT_dom"/>
</dbReference>
<protein>
    <submittedName>
        <fullName evidence="3">GNAT family N-acetyltransferase</fullName>
        <ecNumber evidence="3">2.3.1.-</ecNumber>
    </submittedName>
</protein>
<dbReference type="Gene3D" id="3.40.630.30">
    <property type="match status" value="1"/>
</dbReference>
<keyword evidence="3" id="KW-0012">Acyltransferase</keyword>
<gene>
    <name evidence="3" type="ORF">AB2L28_15795</name>
</gene>
<dbReference type="GO" id="GO:0016746">
    <property type="term" value="F:acyltransferase activity"/>
    <property type="evidence" value="ECO:0007669"/>
    <property type="project" value="UniProtKB-KW"/>
</dbReference>
<proteinExistence type="predicted"/>
<dbReference type="Proteomes" id="UP001566476">
    <property type="component" value="Unassembled WGS sequence"/>
</dbReference>
<evidence type="ECO:0000259" key="2">
    <source>
        <dbReference type="Pfam" id="PF13480"/>
    </source>
</evidence>
<reference evidence="3 4" key="1">
    <citation type="submission" date="2024-07" db="EMBL/GenBank/DDBJ databases">
        <authorList>
            <person name="Thanompreechachai J."/>
            <person name="Duangmal K."/>
        </authorList>
    </citation>
    <scope>NUCLEOTIDE SEQUENCE [LARGE SCALE GENOMIC DNA]</scope>
    <source>
        <strain evidence="3 4">TBRC 1896</strain>
    </source>
</reference>